<keyword evidence="1" id="KW-0812">Transmembrane</keyword>
<keyword evidence="1" id="KW-0472">Membrane</keyword>
<gene>
    <name evidence="2" type="ORF">M6B38_173100</name>
</gene>
<proteinExistence type="predicted"/>
<organism evidence="2 3">
    <name type="scientific">Iris pallida</name>
    <name type="common">Sweet iris</name>
    <dbReference type="NCBI Taxonomy" id="29817"/>
    <lineage>
        <taxon>Eukaryota</taxon>
        <taxon>Viridiplantae</taxon>
        <taxon>Streptophyta</taxon>
        <taxon>Embryophyta</taxon>
        <taxon>Tracheophyta</taxon>
        <taxon>Spermatophyta</taxon>
        <taxon>Magnoliopsida</taxon>
        <taxon>Liliopsida</taxon>
        <taxon>Asparagales</taxon>
        <taxon>Iridaceae</taxon>
        <taxon>Iridoideae</taxon>
        <taxon>Irideae</taxon>
        <taxon>Iris</taxon>
    </lineage>
</organism>
<dbReference type="Proteomes" id="UP001140949">
    <property type="component" value="Unassembled WGS sequence"/>
</dbReference>
<keyword evidence="3" id="KW-1185">Reference proteome</keyword>
<comment type="caution">
    <text evidence="2">The sequence shown here is derived from an EMBL/GenBank/DDBJ whole genome shotgun (WGS) entry which is preliminary data.</text>
</comment>
<feature type="transmembrane region" description="Helical" evidence="1">
    <location>
        <begin position="12"/>
        <end position="29"/>
    </location>
</feature>
<accession>A0AAX6ETW2</accession>
<dbReference type="AlphaFoldDB" id="A0AAX6ETW2"/>
<keyword evidence="1" id="KW-1133">Transmembrane helix</keyword>
<evidence type="ECO:0000313" key="2">
    <source>
        <dbReference type="EMBL" id="KAJ6807205.1"/>
    </source>
</evidence>
<evidence type="ECO:0000313" key="3">
    <source>
        <dbReference type="Proteomes" id="UP001140949"/>
    </source>
</evidence>
<reference evidence="2" key="1">
    <citation type="journal article" date="2023" name="GigaByte">
        <title>Genome assembly of the bearded iris, Iris pallida Lam.</title>
        <authorList>
            <person name="Bruccoleri R.E."/>
            <person name="Oakeley E.J."/>
            <person name="Faust A.M.E."/>
            <person name="Altorfer M."/>
            <person name="Dessus-Babus S."/>
            <person name="Burckhardt D."/>
            <person name="Oertli M."/>
            <person name="Naumann U."/>
            <person name="Petersen F."/>
            <person name="Wong J."/>
        </authorList>
    </citation>
    <scope>NUCLEOTIDE SEQUENCE</scope>
    <source>
        <strain evidence="2">GSM-AAB239-AS_SAM_17_03QT</strain>
    </source>
</reference>
<name>A0AAX6ETW2_IRIPA</name>
<dbReference type="EMBL" id="JANAVB010034020">
    <property type="protein sequence ID" value="KAJ6807205.1"/>
    <property type="molecule type" value="Genomic_DNA"/>
</dbReference>
<protein>
    <submittedName>
        <fullName evidence="2">Formin-like protein 5 isoform X1</fullName>
    </submittedName>
</protein>
<evidence type="ECO:0000256" key="1">
    <source>
        <dbReference type="SAM" id="Phobius"/>
    </source>
</evidence>
<sequence length="99" mass="11614">MVYGIPDISRITLVVLGLFWWISVDYFWLENIYRYLLAHFPVLGLSRNRGSAAQFFYKNYILLISNWLSKMNFQNRFSGDDRTGLWAPAKCKRTGPTGR</sequence>
<reference evidence="2" key="2">
    <citation type="submission" date="2023-04" db="EMBL/GenBank/DDBJ databases">
        <authorList>
            <person name="Bruccoleri R.E."/>
            <person name="Oakeley E.J."/>
            <person name="Faust A.-M."/>
            <person name="Dessus-Babus S."/>
            <person name="Altorfer M."/>
            <person name="Burckhardt D."/>
            <person name="Oertli M."/>
            <person name="Naumann U."/>
            <person name="Petersen F."/>
            <person name="Wong J."/>
        </authorList>
    </citation>
    <scope>NUCLEOTIDE SEQUENCE</scope>
    <source>
        <strain evidence="2">GSM-AAB239-AS_SAM_17_03QT</strain>
        <tissue evidence="2">Leaf</tissue>
    </source>
</reference>